<dbReference type="Gene3D" id="2.40.50.250">
    <property type="entry name" value="bipa protein"/>
    <property type="match status" value="1"/>
</dbReference>
<dbReference type="InterPro" id="IPR047041">
    <property type="entry name" value="BipA_GTP-bd_dom"/>
</dbReference>
<dbReference type="Pfam" id="PF21018">
    <property type="entry name" value="BipA_C"/>
    <property type="match status" value="1"/>
</dbReference>
<dbReference type="NCBIfam" id="TIGR00231">
    <property type="entry name" value="small_GTP"/>
    <property type="match status" value="1"/>
</dbReference>
<dbReference type="GO" id="GO:0005829">
    <property type="term" value="C:cytosol"/>
    <property type="evidence" value="ECO:0007669"/>
    <property type="project" value="TreeGrafter"/>
</dbReference>
<evidence type="ECO:0000256" key="1">
    <source>
        <dbReference type="ARBA" id="ARBA00022528"/>
    </source>
</evidence>
<dbReference type="Pfam" id="PF22042">
    <property type="entry name" value="EF-G_D2"/>
    <property type="match status" value="1"/>
</dbReference>
<dbReference type="NCBIfam" id="TIGR01394">
    <property type="entry name" value="TypA_BipA"/>
    <property type="match status" value="1"/>
</dbReference>
<evidence type="ECO:0000313" key="5">
    <source>
        <dbReference type="EMBL" id="KAH7276290.1"/>
    </source>
</evidence>
<dbReference type="SUPFAM" id="SSF50447">
    <property type="entry name" value="Translation proteins"/>
    <property type="match status" value="1"/>
</dbReference>
<comment type="caution">
    <text evidence="5">The sequence shown here is derived from an EMBL/GenBank/DDBJ whole genome shotgun (WGS) entry which is preliminary data.</text>
</comment>
<dbReference type="FunFam" id="3.40.50.300:FF:000463">
    <property type="entry name" value="GTP-binding protein TypA"/>
    <property type="match status" value="1"/>
</dbReference>
<evidence type="ECO:0000259" key="4">
    <source>
        <dbReference type="PROSITE" id="PS51722"/>
    </source>
</evidence>
<dbReference type="InterPro" id="IPR048876">
    <property type="entry name" value="BipA_C"/>
</dbReference>
<dbReference type="FunFam" id="3.30.70.870:FF:000003">
    <property type="entry name" value="GTP-binding protein TypA"/>
    <property type="match status" value="1"/>
</dbReference>
<reference evidence="5" key="1">
    <citation type="submission" date="2021-08" db="EMBL/GenBank/DDBJ databases">
        <title>WGS assembly of Ceratopteris richardii.</title>
        <authorList>
            <person name="Marchant D.B."/>
            <person name="Chen G."/>
            <person name="Jenkins J."/>
            <person name="Shu S."/>
            <person name="Leebens-Mack J."/>
            <person name="Grimwood J."/>
            <person name="Schmutz J."/>
            <person name="Soltis P."/>
            <person name="Soltis D."/>
            <person name="Chen Z.-H."/>
        </authorList>
    </citation>
    <scope>NUCLEOTIDE SEQUENCE</scope>
    <source>
        <strain evidence="5">Whitten #5841</strain>
        <tissue evidence="5">Leaf</tissue>
    </source>
</reference>
<name>A0A8T2PXV9_CERRI</name>
<keyword evidence="3" id="KW-0342">GTP-binding</keyword>
<sequence length="664" mass="72648">MPGRPSRWAMSSAYSMLLRASQRPFSGKRIHRVFSTAAPQVDHTEAPSSKTINSIRNLAVIAHVDHGKTTLMDRLLKQCGNALSQERTMDSISLERERGITIASKYTSMSWGGVDLNVVDTPGHADFGGEVERVIGMVEGAILVVDAGEGPLAQTKFVVAKALKFGLRPILLLNKVDRPTVTAERCGEVESMIFDLFANMGATEQQLEFPVLYASAKEGWASETFTKDPKEEERNMAPLLDAVLKYVPPPKGDINAPFQMLVSMMERDNYFGRILTGRITSGQVRVGDRVHGLCLKGSKGEIIEVGKVVKLMKRRGTNTVPVDSAGAGDIISLSGLSNPSIGHTVAALEVITPLPATVMDPPTISMTFGVNDSPLGGRDGSQLTGPKIGERLMAEAESNLSISVCPTPQKDAFEVQGRGELQLGILIENMRREGYELSVSPPAVMYKTVDNNKLEPIEEVIVEVDDEHSGTVIESMSHRRGELLDQCPCTESSGRTRLTFACPSRGLVGYRSVFNTETHGTGFMHRAFLSYEKYRGALGNVRKGVLVSMASGTITAHALMNLEARGVLFVQPGQETYNGMIIGEHSRDNDLEVNPVKSKELTNMRSAGKDENVRLSPPRQITLEEAIGYVATDELIEVTPKVVRLRKKYLDPSKRRTLRRTGRE</sequence>
<dbReference type="InterPro" id="IPR047042">
    <property type="entry name" value="BipA_II"/>
</dbReference>
<dbReference type="Gene3D" id="3.30.70.870">
    <property type="entry name" value="Elongation Factor G (Translational Gtpase), domain 3"/>
    <property type="match status" value="1"/>
</dbReference>
<evidence type="ECO:0000313" key="6">
    <source>
        <dbReference type="Proteomes" id="UP000825935"/>
    </source>
</evidence>
<dbReference type="InterPro" id="IPR000795">
    <property type="entry name" value="T_Tr_GTP-bd_dom"/>
</dbReference>
<dbReference type="InterPro" id="IPR031157">
    <property type="entry name" value="G_TR_CS"/>
</dbReference>
<dbReference type="InterPro" id="IPR027417">
    <property type="entry name" value="P-loop_NTPase"/>
</dbReference>
<accession>A0A8T2PXV9</accession>
<organism evidence="5 6">
    <name type="scientific">Ceratopteris richardii</name>
    <name type="common">Triangle waterfern</name>
    <dbReference type="NCBI Taxonomy" id="49495"/>
    <lineage>
        <taxon>Eukaryota</taxon>
        <taxon>Viridiplantae</taxon>
        <taxon>Streptophyta</taxon>
        <taxon>Embryophyta</taxon>
        <taxon>Tracheophyta</taxon>
        <taxon>Polypodiopsida</taxon>
        <taxon>Polypodiidae</taxon>
        <taxon>Polypodiales</taxon>
        <taxon>Pteridineae</taxon>
        <taxon>Pteridaceae</taxon>
        <taxon>Parkerioideae</taxon>
        <taxon>Ceratopteris</taxon>
    </lineage>
</organism>
<dbReference type="InterPro" id="IPR035647">
    <property type="entry name" value="EFG_III/V"/>
</dbReference>
<dbReference type="InterPro" id="IPR005225">
    <property type="entry name" value="Small_GTP-bd"/>
</dbReference>
<dbReference type="InterPro" id="IPR009000">
    <property type="entry name" value="Transl_B-barrel_sf"/>
</dbReference>
<dbReference type="CDD" id="cd03710">
    <property type="entry name" value="BipA_TypA_C"/>
    <property type="match status" value="1"/>
</dbReference>
<keyword evidence="6" id="KW-1185">Reference proteome</keyword>
<dbReference type="PROSITE" id="PS00301">
    <property type="entry name" value="G_TR_1"/>
    <property type="match status" value="1"/>
</dbReference>
<dbReference type="OMA" id="MSMLFTI"/>
<dbReference type="EMBL" id="CM035444">
    <property type="protein sequence ID" value="KAH7276290.1"/>
    <property type="molecule type" value="Genomic_DNA"/>
</dbReference>
<dbReference type="AlphaFoldDB" id="A0A8T2PXV9"/>
<dbReference type="Proteomes" id="UP000825935">
    <property type="component" value="Chromosome 39"/>
</dbReference>
<keyword evidence="2" id="KW-0547">Nucleotide-binding</keyword>
<dbReference type="CDD" id="cd03691">
    <property type="entry name" value="BipA_TypA_II"/>
    <property type="match status" value="1"/>
</dbReference>
<dbReference type="FunFam" id="2.40.50.250:FF:000001">
    <property type="entry name" value="GTP-binding protein TypA"/>
    <property type="match status" value="1"/>
</dbReference>
<dbReference type="InterPro" id="IPR042116">
    <property type="entry name" value="TypA/BipA_C"/>
</dbReference>
<dbReference type="InterPro" id="IPR000640">
    <property type="entry name" value="EFG_V-like"/>
</dbReference>
<keyword evidence="1" id="KW-0934">Plastid</keyword>
<dbReference type="Gene3D" id="2.40.30.10">
    <property type="entry name" value="Translation factors"/>
    <property type="match status" value="1"/>
</dbReference>
<dbReference type="OrthoDB" id="364892at2759"/>
<dbReference type="PRINTS" id="PR00315">
    <property type="entry name" value="ELONGATNFCT"/>
</dbReference>
<dbReference type="Gene3D" id="3.30.70.240">
    <property type="match status" value="1"/>
</dbReference>
<evidence type="ECO:0000256" key="3">
    <source>
        <dbReference type="ARBA" id="ARBA00023134"/>
    </source>
</evidence>
<dbReference type="Pfam" id="PF00009">
    <property type="entry name" value="GTP_EFTU"/>
    <property type="match status" value="1"/>
</dbReference>
<dbReference type="SUPFAM" id="SSF54980">
    <property type="entry name" value="EF-G C-terminal domain-like"/>
    <property type="match status" value="2"/>
</dbReference>
<keyword evidence="1" id="KW-0150">Chloroplast</keyword>
<dbReference type="FunFam" id="2.40.30.10:FF:000076">
    <property type="entry name" value="Elongation factor family protein"/>
    <property type="match status" value="1"/>
</dbReference>
<dbReference type="CDD" id="cd01891">
    <property type="entry name" value="TypA_BipA"/>
    <property type="match status" value="1"/>
</dbReference>
<dbReference type="GO" id="GO:0003924">
    <property type="term" value="F:GTPase activity"/>
    <property type="evidence" value="ECO:0007669"/>
    <property type="project" value="InterPro"/>
</dbReference>
<dbReference type="PANTHER" id="PTHR42908:SF8">
    <property type="entry name" value="TR-TYPE G DOMAIN-CONTAINING PROTEIN"/>
    <property type="match status" value="1"/>
</dbReference>
<dbReference type="SUPFAM" id="SSF52540">
    <property type="entry name" value="P-loop containing nucleoside triphosphate hydrolases"/>
    <property type="match status" value="1"/>
</dbReference>
<proteinExistence type="predicted"/>
<feature type="domain" description="Tr-type G" evidence="4">
    <location>
        <begin position="53"/>
        <end position="251"/>
    </location>
</feature>
<dbReference type="Gene3D" id="3.40.50.300">
    <property type="entry name" value="P-loop containing nucleotide triphosphate hydrolases"/>
    <property type="match status" value="1"/>
</dbReference>
<dbReference type="InterPro" id="IPR035651">
    <property type="entry name" value="BipA_V"/>
</dbReference>
<protein>
    <recommendedName>
        <fullName evidence="4">Tr-type G domain-containing protein</fullName>
    </recommendedName>
</protein>
<gene>
    <name evidence="5" type="ORF">KP509_39G001000</name>
</gene>
<dbReference type="Pfam" id="PF00679">
    <property type="entry name" value="EFG_C"/>
    <property type="match status" value="1"/>
</dbReference>
<dbReference type="PANTHER" id="PTHR42908">
    <property type="entry name" value="TRANSLATION ELONGATION FACTOR-RELATED"/>
    <property type="match status" value="1"/>
</dbReference>
<dbReference type="InterPro" id="IPR006298">
    <property type="entry name" value="BipA"/>
</dbReference>
<dbReference type="InterPro" id="IPR053905">
    <property type="entry name" value="EF-G-like_DII"/>
</dbReference>
<dbReference type="FunFam" id="3.30.70.240:FF:000002">
    <property type="entry name" value="GTP-binding protein TypA"/>
    <property type="match status" value="1"/>
</dbReference>
<evidence type="ECO:0000256" key="2">
    <source>
        <dbReference type="ARBA" id="ARBA00022741"/>
    </source>
</evidence>
<dbReference type="PROSITE" id="PS51722">
    <property type="entry name" value="G_TR_2"/>
    <property type="match status" value="1"/>
</dbReference>
<dbReference type="GO" id="GO:0005525">
    <property type="term" value="F:GTP binding"/>
    <property type="evidence" value="ECO:0007669"/>
    <property type="project" value="UniProtKB-KW"/>
</dbReference>
<dbReference type="GO" id="GO:1990904">
    <property type="term" value="C:ribonucleoprotein complex"/>
    <property type="evidence" value="ECO:0007669"/>
    <property type="project" value="TreeGrafter"/>
</dbReference>